<feature type="compositionally biased region" description="Basic and acidic residues" evidence="1">
    <location>
        <begin position="21"/>
        <end position="37"/>
    </location>
</feature>
<name>A0A3S9B1W9_9HYPH</name>
<organism evidence="2 3">
    <name type="scientific">Georhizobium profundi</name>
    <dbReference type="NCBI Taxonomy" id="2341112"/>
    <lineage>
        <taxon>Bacteria</taxon>
        <taxon>Pseudomonadati</taxon>
        <taxon>Pseudomonadota</taxon>
        <taxon>Alphaproteobacteria</taxon>
        <taxon>Hyphomicrobiales</taxon>
        <taxon>Rhizobiaceae</taxon>
        <taxon>Georhizobium</taxon>
    </lineage>
</organism>
<evidence type="ECO:0000313" key="2">
    <source>
        <dbReference type="EMBL" id="AZN70924.1"/>
    </source>
</evidence>
<sequence length="118" mass="14473">MLLMTSRSKKRTTETRQAAIRRREQRERQQAYRDEMRDLRRPDRDDIARVWLWKSIRMAEKAEPKHRDWMQCTVLEALKAQGFDERQSEIALDELVERYRQSNKPPFRRKRHLSDMGD</sequence>
<accession>A0A3S9B1W9</accession>
<evidence type="ECO:0000313" key="3">
    <source>
        <dbReference type="Proteomes" id="UP000268192"/>
    </source>
</evidence>
<dbReference type="Proteomes" id="UP000268192">
    <property type="component" value="Chromosome"/>
</dbReference>
<evidence type="ECO:0000256" key="1">
    <source>
        <dbReference type="SAM" id="MobiDB-lite"/>
    </source>
</evidence>
<reference evidence="2 3" key="1">
    <citation type="submission" date="2018-09" db="EMBL/GenBank/DDBJ databases">
        <title>Marinorhizobium profundi gen. nov., sp. nov., isolated from a deep-sea sediment sample from the New Britain Trench and proposal of Marinorhizobiaceae fam. nov. in the order Rhizobiales of the class Alphaproteobacteria.</title>
        <authorList>
            <person name="Cao J."/>
        </authorList>
    </citation>
    <scope>NUCLEOTIDE SEQUENCE [LARGE SCALE GENOMIC DNA]</scope>
    <source>
        <strain evidence="2 3">WS11</strain>
    </source>
</reference>
<dbReference type="EMBL" id="CP032509">
    <property type="protein sequence ID" value="AZN70924.1"/>
    <property type="molecule type" value="Genomic_DNA"/>
</dbReference>
<protein>
    <submittedName>
        <fullName evidence="2">Uncharacterized protein</fullName>
    </submittedName>
</protein>
<keyword evidence="3" id="KW-1185">Reference proteome</keyword>
<gene>
    <name evidence="2" type="ORF">D5400_06230</name>
</gene>
<dbReference type="AlphaFoldDB" id="A0A3S9B1W9"/>
<feature type="region of interest" description="Disordered" evidence="1">
    <location>
        <begin position="1"/>
        <end position="37"/>
    </location>
</feature>
<proteinExistence type="predicted"/>
<dbReference type="KEGG" id="abaw:D5400_06230"/>